<evidence type="ECO:0000256" key="1">
    <source>
        <dbReference type="SAM" id="Phobius"/>
    </source>
</evidence>
<organism evidence="2 3">
    <name type="scientific">Kibdelosporangium banguiense</name>
    <dbReference type="NCBI Taxonomy" id="1365924"/>
    <lineage>
        <taxon>Bacteria</taxon>
        <taxon>Bacillati</taxon>
        <taxon>Actinomycetota</taxon>
        <taxon>Actinomycetes</taxon>
        <taxon>Pseudonocardiales</taxon>
        <taxon>Pseudonocardiaceae</taxon>
        <taxon>Kibdelosporangium</taxon>
    </lineage>
</organism>
<keyword evidence="1" id="KW-1133">Transmembrane helix</keyword>
<proteinExistence type="predicted"/>
<evidence type="ECO:0000313" key="2">
    <source>
        <dbReference type="EMBL" id="MBP2329981.1"/>
    </source>
</evidence>
<dbReference type="InterPro" id="IPR021424">
    <property type="entry name" value="PorA"/>
</dbReference>
<reference evidence="2 3" key="1">
    <citation type="submission" date="2021-03" db="EMBL/GenBank/DDBJ databases">
        <title>Sequencing the genomes of 1000 actinobacteria strains.</title>
        <authorList>
            <person name="Klenk H.-P."/>
        </authorList>
    </citation>
    <scope>NUCLEOTIDE SEQUENCE [LARGE SCALE GENOMIC DNA]</scope>
    <source>
        <strain evidence="2 3">DSM 46670</strain>
    </source>
</reference>
<sequence>MRRVVSLVVLGLGVLAVTAGITLRFYAYPALAKIPHNIESLSYAKGSGITALMYVEKPGQPAIPEIRRNLSLTSSTYVTADMQAPEVKKDGNIAVWIETSLVTEDSTKSTVNGSVRELCLDRFTAEAVGPCTNGYLQNTLEKGKDTRKRADTKDPQFPGLNFKFPFETEKKTYQWYDISLRKPIDAKFEAVDEIDGLEVYRFKQSAPSTNIDSREVPGSLVGQTENTVKAGLYYEVDRTIWIEPNTGAVIKLRQWSKQELRTDTQGPGSGTVVFDGALELDGPSVAKNVSIAKENMSQLWLLTGLPVILWIVGGVLTLAGIVMLVLFSRRRGAHSTS</sequence>
<dbReference type="Proteomes" id="UP001519332">
    <property type="component" value="Unassembled WGS sequence"/>
</dbReference>
<keyword evidence="1" id="KW-0812">Transmembrane</keyword>
<dbReference type="RefSeq" id="WP_209646662.1">
    <property type="nucleotide sequence ID" value="NZ_JAGINW010000001.1"/>
</dbReference>
<accession>A0ABS4U1B0</accession>
<evidence type="ECO:0000313" key="3">
    <source>
        <dbReference type="Proteomes" id="UP001519332"/>
    </source>
</evidence>
<gene>
    <name evidence="2" type="ORF">JOF56_010366</name>
</gene>
<dbReference type="EMBL" id="JAGINW010000001">
    <property type="protein sequence ID" value="MBP2329981.1"/>
    <property type="molecule type" value="Genomic_DNA"/>
</dbReference>
<evidence type="ECO:0008006" key="4">
    <source>
        <dbReference type="Google" id="ProtNLM"/>
    </source>
</evidence>
<comment type="caution">
    <text evidence="2">The sequence shown here is derived from an EMBL/GenBank/DDBJ whole genome shotgun (WGS) entry which is preliminary data.</text>
</comment>
<name>A0ABS4U1B0_9PSEU</name>
<feature type="transmembrane region" description="Helical" evidence="1">
    <location>
        <begin position="299"/>
        <end position="327"/>
    </location>
</feature>
<keyword evidence="1" id="KW-0472">Membrane</keyword>
<keyword evidence="3" id="KW-1185">Reference proteome</keyword>
<dbReference type="Pfam" id="PF11271">
    <property type="entry name" value="PorA"/>
    <property type="match status" value="1"/>
</dbReference>
<protein>
    <recommendedName>
        <fullName evidence="4">DUF3068 domain-containing protein</fullName>
    </recommendedName>
</protein>